<accession>A0ABN2RJW3</accession>
<dbReference type="EMBL" id="BAAANN010000021">
    <property type="protein sequence ID" value="GAA1970426.1"/>
    <property type="molecule type" value="Genomic_DNA"/>
</dbReference>
<dbReference type="Gene3D" id="1.10.10.10">
    <property type="entry name" value="Winged helix-like DNA-binding domain superfamily/Winged helix DNA-binding domain"/>
    <property type="match status" value="1"/>
</dbReference>
<dbReference type="RefSeq" id="WP_344423612.1">
    <property type="nucleotide sequence ID" value="NZ_BAAANN010000021.1"/>
</dbReference>
<keyword evidence="3" id="KW-0238">DNA-binding</keyword>
<gene>
    <name evidence="6" type="ORF">GCM10009754_50330</name>
</gene>
<keyword evidence="2" id="KW-0805">Transcription regulation</keyword>
<proteinExistence type="inferred from homology"/>
<dbReference type="PRINTS" id="PR00039">
    <property type="entry name" value="HTHLYSR"/>
</dbReference>
<protein>
    <submittedName>
        <fullName evidence="6">LysR substrate-binding domain-containing protein</fullName>
    </submittedName>
</protein>
<evidence type="ECO:0000313" key="7">
    <source>
        <dbReference type="Proteomes" id="UP001501116"/>
    </source>
</evidence>
<evidence type="ECO:0000256" key="2">
    <source>
        <dbReference type="ARBA" id="ARBA00023015"/>
    </source>
</evidence>
<reference evidence="6 7" key="1">
    <citation type="journal article" date="2019" name="Int. J. Syst. Evol. Microbiol.">
        <title>The Global Catalogue of Microorganisms (GCM) 10K type strain sequencing project: providing services to taxonomists for standard genome sequencing and annotation.</title>
        <authorList>
            <consortium name="The Broad Institute Genomics Platform"/>
            <consortium name="The Broad Institute Genome Sequencing Center for Infectious Disease"/>
            <person name="Wu L."/>
            <person name="Ma J."/>
        </authorList>
    </citation>
    <scope>NUCLEOTIDE SEQUENCE [LARGE SCALE GENOMIC DNA]</scope>
    <source>
        <strain evidence="6 7">JCM 14545</strain>
    </source>
</reference>
<evidence type="ECO:0000313" key="6">
    <source>
        <dbReference type="EMBL" id="GAA1970426.1"/>
    </source>
</evidence>
<dbReference type="Pfam" id="PF00126">
    <property type="entry name" value="HTH_1"/>
    <property type="match status" value="1"/>
</dbReference>
<keyword evidence="7" id="KW-1185">Reference proteome</keyword>
<dbReference type="InterPro" id="IPR036390">
    <property type="entry name" value="WH_DNA-bd_sf"/>
</dbReference>
<dbReference type="PANTHER" id="PTHR30346">
    <property type="entry name" value="TRANSCRIPTIONAL DUAL REGULATOR HCAR-RELATED"/>
    <property type="match status" value="1"/>
</dbReference>
<dbReference type="InterPro" id="IPR005119">
    <property type="entry name" value="LysR_subst-bd"/>
</dbReference>
<evidence type="ECO:0000256" key="3">
    <source>
        <dbReference type="ARBA" id="ARBA00023125"/>
    </source>
</evidence>
<comment type="caution">
    <text evidence="6">The sequence shown here is derived from an EMBL/GenBank/DDBJ whole genome shotgun (WGS) entry which is preliminary data.</text>
</comment>
<dbReference type="CDD" id="cd08414">
    <property type="entry name" value="PBP2_LTTR_aromatics_like"/>
    <property type="match status" value="1"/>
</dbReference>
<dbReference type="PANTHER" id="PTHR30346:SF0">
    <property type="entry name" value="HCA OPERON TRANSCRIPTIONAL ACTIVATOR HCAR"/>
    <property type="match status" value="1"/>
</dbReference>
<organism evidence="6 7">
    <name type="scientific">Amycolatopsis minnesotensis</name>
    <dbReference type="NCBI Taxonomy" id="337894"/>
    <lineage>
        <taxon>Bacteria</taxon>
        <taxon>Bacillati</taxon>
        <taxon>Actinomycetota</taxon>
        <taxon>Actinomycetes</taxon>
        <taxon>Pseudonocardiales</taxon>
        <taxon>Pseudonocardiaceae</taxon>
        <taxon>Amycolatopsis</taxon>
    </lineage>
</organism>
<dbReference type="InterPro" id="IPR000847">
    <property type="entry name" value="LysR_HTH_N"/>
</dbReference>
<sequence length="283" mass="30394">MDLRSLRYFVAVAEERHFGRAAARLHMTQPPLSRAIKQLETELGAVLLHRSATGVTLTTAGSALHDEARALLEQAEVARARVAAASGATSITIGTLADSVEHVGSGLVTAFRRHHPGIDVRVREGDFTDPTAGLRAGLVDVALTRTPFDDTGIGTHVLRTDPVGAVLRADDPLAGKDSLRVHDLADRPWFQLPEGTDSRWRAYWNGTRPGGEPHHGPVIRTVQECVQAALWNGIVGLTPLSHTMPAGLVAVPLADVPPSRLVVAWNTTSTDPLVRSFIRLAAR</sequence>
<dbReference type="Pfam" id="PF03466">
    <property type="entry name" value="LysR_substrate"/>
    <property type="match status" value="1"/>
</dbReference>
<feature type="domain" description="HTH lysR-type" evidence="5">
    <location>
        <begin position="1"/>
        <end position="58"/>
    </location>
</feature>
<dbReference type="SUPFAM" id="SSF53850">
    <property type="entry name" value="Periplasmic binding protein-like II"/>
    <property type="match status" value="1"/>
</dbReference>
<evidence type="ECO:0000259" key="5">
    <source>
        <dbReference type="PROSITE" id="PS50931"/>
    </source>
</evidence>
<evidence type="ECO:0000256" key="1">
    <source>
        <dbReference type="ARBA" id="ARBA00009437"/>
    </source>
</evidence>
<evidence type="ECO:0000256" key="4">
    <source>
        <dbReference type="ARBA" id="ARBA00023163"/>
    </source>
</evidence>
<dbReference type="Gene3D" id="3.40.190.10">
    <property type="entry name" value="Periplasmic binding protein-like II"/>
    <property type="match status" value="2"/>
</dbReference>
<dbReference type="PROSITE" id="PS50931">
    <property type="entry name" value="HTH_LYSR"/>
    <property type="match status" value="1"/>
</dbReference>
<keyword evidence="4" id="KW-0804">Transcription</keyword>
<dbReference type="SUPFAM" id="SSF46785">
    <property type="entry name" value="Winged helix' DNA-binding domain"/>
    <property type="match status" value="1"/>
</dbReference>
<name>A0ABN2RJW3_9PSEU</name>
<dbReference type="Proteomes" id="UP001501116">
    <property type="component" value="Unassembled WGS sequence"/>
</dbReference>
<comment type="similarity">
    <text evidence="1">Belongs to the LysR transcriptional regulatory family.</text>
</comment>
<dbReference type="InterPro" id="IPR036388">
    <property type="entry name" value="WH-like_DNA-bd_sf"/>
</dbReference>